<dbReference type="Proteomes" id="UP000594262">
    <property type="component" value="Unplaced"/>
</dbReference>
<protein>
    <submittedName>
        <fullName evidence="2">Uncharacterized protein</fullName>
    </submittedName>
</protein>
<feature type="compositionally biased region" description="Basic residues" evidence="1">
    <location>
        <begin position="53"/>
        <end position="62"/>
    </location>
</feature>
<feature type="compositionally biased region" description="Basic and acidic residues" evidence="1">
    <location>
        <begin position="83"/>
        <end position="100"/>
    </location>
</feature>
<evidence type="ECO:0000313" key="2">
    <source>
        <dbReference type="EnsemblMetazoa" id="CLYHEMP017407.1"/>
    </source>
</evidence>
<proteinExistence type="predicted"/>
<accession>A0A7M5X3X7</accession>
<evidence type="ECO:0000313" key="3">
    <source>
        <dbReference type="Proteomes" id="UP000594262"/>
    </source>
</evidence>
<keyword evidence="3" id="KW-1185">Reference proteome</keyword>
<name>A0A7M5X3X7_9CNID</name>
<evidence type="ECO:0000256" key="1">
    <source>
        <dbReference type="SAM" id="MobiDB-lite"/>
    </source>
</evidence>
<dbReference type="OrthoDB" id="10580642at2759"/>
<organism evidence="2 3">
    <name type="scientific">Clytia hemisphaerica</name>
    <dbReference type="NCBI Taxonomy" id="252671"/>
    <lineage>
        <taxon>Eukaryota</taxon>
        <taxon>Metazoa</taxon>
        <taxon>Cnidaria</taxon>
        <taxon>Hydrozoa</taxon>
        <taxon>Hydroidolina</taxon>
        <taxon>Leptothecata</taxon>
        <taxon>Obeliida</taxon>
        <taxon>Clytiidae</taxon>
        <taxon>Clytia</taxon>
    </lineage>
</organism>
<feature type="compositionally biased region" description="Basic and acidic residues" evidence="1">
    <location>
        <begin position="63"/>
        <end position="76"/>
    </location>
</feature>
<feature type="region of interest" description="Disordered" evidence="1">
    <location>
        <begin position="1"/>
        <end position="106"/>
    </location>
</feature>
<feature type="compositionally biased region" description="Basic and acidic residues" evidence="1">
    <location>
        <begin position="38"/>
        <end position="52"/>
    </location>
</feature>
<feature type="compositionally biased region" description="Basic and acidic residues" evidence="1">
    <location>
        <begin position="1"/>
        <end position="11"/>
    </location>
</feature>
<reference evidence="2" key="1">
    <citation type="submission" date="2021-01" db="UniProtKB">
        <authorList>
            <consortium name="EnsemblMetazoa"/>
        </authorList>
    </citation>
    <scope>IDENTIFICATION</scope>
</reference>
<dbReference type="EnsemblMetazoa" id="CLYHEMT017407.1">
    <property type="protein sequence ID" value="CLYHEMP017407.1"/>
    <property type="gene ID" value="CLYHEMG017407"/>
</dbReference>
<dbReference type="AlphaFoldDB" id="A0A7M5X3X7"/>
<sequence>MKLMRMAEETQRNSSSSSKTFEIRKMGCSFLRQCRRRTQSEPPRKLNRDKLKAKNKTSRHSTRSADEVDISRRKDDDFTEENTQDKHKGECNIENEHMQDTSELQTCSRCDHEQNRIQNDDEGGGGGNLRMEEPSCLSKFICCRRNRKNSLSYKNNNVYPYTLEQYLKVADSEVSSTVDSRSTCFSSLNTEQSSQCPTITSSSEQSRVFGSENSSANLSHDSGFDEPQCFINMIYENHRCKGYYSCHKKDKASLNIHLKNLMNCMPKSFGEKEDETDQPMRTFKGASLRKRRNAICETSNEARKKFYDALCAFMTLQAMAKYDFL</sequence>